<reference evidence="2" key="1">
    <citation type="journal article" date="2014" name="Front. Microbiol.">
        <title>High frequency of phylogenetically diverse reductive dehalogenase-homologous genes in deep subseafloor sedimentary metagenomes.</title>
        <authorList>
            <person name="Kawai M."/>
            <person name="Futagami T."/>
            <person name="Toyoda A."/>
            <person name="Takaki Y."/>
            <person name="Nishi S."/>
            <person name="Hori S."/>
            <person name="Arai W."/>
            <person name="Tsubouchi T."/>
            <person name="Morono Y."/>
            <person name="Uchiyama I."/>
            <person name="Ito T."/>
            <person name="Fujiyama A."/>
            <person name="Inagaki F."/>
            <person name="Takami H."/>
        </authorList>
    </citation>
    <scope>NUCLEOTIDE SEQUENCE</scope>
    <source>
        <strain evidence="2">Expedition CK06-06</strain>
    </source>
</reference>
<name>X0U308_9ZZZZ</name>
<dbReference type="EMBL" id="BARS01018374">
    <property type="protein sequence ID" value="GAF93741.1"/>
    <property type="molecule type" value="Genomic_DNA"/>
</dbReference>
<proteinExistence type="predicted"/>
<keyword evidence="1" id="KW-1133">Transmembrane helix</keyword>
<comment type="caution">
    <text evidence="2">The sequence shown here is derived from an EMBL/GenBank/DDBJ whole genome shotgun (WGS) entry which is preliminary data.</text>
</comment>
<protein>
    <submittedName>
        <fullName evidence="2">Uncharacterized protein</fullName>
    </submittedName>
</protein>
<organism evidence="2">
    <name type="scientific">marine sediment metagenome</name>
    <dbReference type="NCBI Taxonomy" id="412755"/>
    <lineage>
        <taxon>unclassified sequences</taxon>
        <taxon>metagenomes</taxon>
        <taxon>ecological metagenomes</taxon>
    </lineage>
</organism>
<evidence type="ECO:0000313" key="2">
    <source>
        <dbReference type="EMBL" id="GAF93741.1"/>
    </source>
</evidence>
<dbReference type="AlphaFoldDB" id="X0U308"/>
<keyword evidence="1" id="KW-0812">Transmembrane</keyword>
<gene>
    <name evidence="2" type="ORF">S01H1_29898</name>
</gene>
<accession>X0U308</accession>
<keyword evidence="1" id="KW-0472">Membrane</keyword>
<evidence type="ECO:0000256" key="1">
    <source>
        <dbReference type="SAM" id="Phobius"/>
    </source>
</evidence>
<sequence length="39" mass="4519">MTLGQLLLLVLIVVVVWLGSRLKKQEQRLKELENKDEGE</sequence>
<feature type="transmembrane region" description="Helical" evidence="1">
    <location>
        <begin position="6"/>
        <end position="22"/>
    </location>
</feature>